<proteinExistence type="inferred from homology"/>
<name>A0ABS8UQC8_DATST</name>
<feature type="signal peptide" evidence="3">
    <location>
        <begin position="1"/>
        <end position="23"/>
    </location>
</feature>
<dbReference type="InterPro" id="IPR045051">
    <property type="entry name" value="SBT"/>
</dbReference>
<evidence type="ECO:0000256" key="1">
    <source>
        <dbReference type="ARBA" id="ARBA00011073"/>
    </source>
</evidence>
<dbReference type="Gene3D" id="3.30.70.80">
    <property type="entry name" value="Peptidase S8 propeptide/proteinase inhibitor I9"/>
    <property type="match status" value="1"/>
</dbReference>
<dbReference type="SUPFAM" id="SSF52743">
    <property type="entry name" value="Subtilisin-like"/>
    <property type="match status" value="1"/>
</dbReference>
<comment type="caution">
    <text evidence="5">The sequence shown here is derived from an EMBL/GenBank/DDBJ whole genome shotgun (WGS) entry which is preliminary data.</text>
</comment>
<gene>
    <name evidence="5" type="ORF">HAX54_018948</name>
</gene>
<keyword evidence="2 3" id="KW-0732">Signal</keyword>
<reference evidence="5 6" key="1">
    <citation type="journal article" date="2021" name="BMC Genomics">
        <title>Datura genome reveals duplications of psychoactive alkaloid biosynthetic genes and high mutation rate following tissue culture.</title>
        <authorList>
            <person name="Rajewski A."/>
            <person name="Carter-House D."/>
            <person name="Stajich J."/>
            <person name="Litt A."/>
        </authorList>
    </citation>
    <scope>NUCLEOTIDE SEQUENCE [LARGE SCALE GENOMIC DNA]</scope>
    <source>
        <strain evidence="5">AR-01</strain>
    </source>
</reference>
<dbReference type="InterPro" id="IPR010259">
    <property type="entry name" value="S8pro/Inhibitor_I9"/>
</dbReference>
<protein>
    <recommendedName>
        <fullName evidence="4">Inhibitor I9 domain-containing protein</fullName>
    </recommendedName>
</protein>
<accession>A0ABS8UQC8</accession>
<evidence type="ECO:0000256" key="2">
    <source>
        <dbReference type="ARBA" id="ARBA00022729"/>
    </source>
</evidence>
<sequence>MSRFVIVVVVLLVLLGLSHVSVGNAIINKKSTFIIHKAKSQMPESFEDHTHWYDSSLKSVSDSTEMFYVYNNAIHDFSARLTVQEAESLQNQPGILWVLPDLKYELHTTKTSSFSDFDRSDVTIGVLDRGVWPESKNFDDNGFGTRSSFMERGKLRLN</sequence>
<dbReference type="PANTHER" id="PTHR10795">
    <property type="entry name" value="PROPROTEIN CONVERTASE SUBTILISIN/KEXIN"/>
    <property type="match status" value="1"/>
</dbReference>
<feature type="domain" description="Inhibitor I9" evidence="4">
    <location>
        <begin position="32"/>
        <end position="107"/>
    </location>
</feature>
<evidence type="ECO:0000259" key="4">
    <source>
        <dbReference type="Pfam" id="PF05922"/>
    </source>
</evidence>
<dbReference type="Pfam" id="PF05922">
    <property type="entry name" value="Inhibitor_I9"/>
    <property type="match status" value="1"/>
</dbReference>
<dbReference type="EMBL" id="JACEIK010002301">
    <property type="protein sequence ID" value="MCD9560331.1"/>
    <property type="molecule type" value="Genomic_DNA"/>
</dbReference>
<keyword evidence="6" id="KW-1185">Reference proteome</keyword>
<comment type="similarity">
    <text evidence="1">Belongs to the peptidase S8 family.</text>
</comment>
<feature type="chain" id="PRO_5045915357" description="Inhibitor I9 domain-containing protein" evidence="3">
    <location>
        <begin position="24"/>
        <end position="158"/>
    </location>
</feature>
<dbReference type="Proteomes" id="UP000823775">
    <property type="component" value="Unassembled WGS sequence"/>
</dbReference>
<evidence type="ECO:0000313" key="5">
    <source>
        <dbReference type="EMBL" id="MCD9560331.1"/>
    </source>
</evidence>
<dbReference type="InterPro" id="IPR037045">
    <property type="entry name" value="S8pro/Inhibitor_I9_sf"/>
</dbReference>
<evidence type="ECO:0000313" key="6">
    <source>
        <dbReference type="Proteomes" id="UP000823775"/>
    </source>
</evidence>
<evidence type="ECO:0000256" key="3">
    <source>
        <dbReference type="SAM" id="SignalP"/>
    </source>
</evidence>
<dbReference type="InterPro" id="IPR036852">
    <property type="entry name" value="Peptidase_S8/S53_dom_sf"/>
</dbReference>
<organism evidence="5 6">
    <name type="scientific">Datura stramonium</name>
    <name type="common">Jimsonweed</name>
    <name type="synonym">Common thornapple</name>
    <dbReference type="NCBI Taxonomy" id="4076"/>
    <lineage>
        <taxon>Eukaryota</taxon>
        <taxon>Viridiplantae</taxon>
        <taxon>Streptophyta</taxon>
        <taxon>Embryophyta</taxon>
        <taxon>Tracheophyta</taxon>
        <taxon>Spermatophyta</taxon>
        <taxon>Magnoliopsida</taxon>
        <taxon>eudicotyledons</taxon>
        <taxon>Gunneridae</taxon>
        <taxon>Pentapetalae</taxon>
        <taxon>asterids</taxon>
        <taxon>lamiids</taxon>
        <taxon>Solanales</taxon>
        <taxon>Solanaceae</taxon>
        <taxon>Solanoideae</taxon>
        <taxon>Datureae</taxon>
        <taxon>Datura</taxon>
    </lineage>
</organism>